<dbReference type="Pfam" id="PF03481">
    <property type="entry name" value="Sua5_C"/>
    <property type="match status" value="1"/>
</dbReference>
<dbReference type="InterPro" id="IPR050156">
    <property type="entry name" value="TC-AMP_synthase_SUA5"/>
</dbReference>
<evidence type="ECO:0000256" key="1">
    <source>
        <dbReference type="ARBA" id="ARBA00004496"/>
    </source>
</evidence>
<keyword evidence="9 13" id="KW-0547">Nucleotide-binding</keyword>
<sequence length="347" mass="37723">MKTKVYYFEDKNINEEAIDEAATVIRQGGTVIFPTETVYGLGANALDEKSVSRIFEAKGRPSDNPLIVHISNYDMLLYCIGEPLSEKAQKLMAFFWPGPLTIIFKKSKAIPKEVTAGLDTVAIRMPDDEIALGLIEKSGVPIAAPSANISGKPSPTAPEHVIADMDGKVDVILCSRGTRVGVESTVIDISEDTPVVLRPGGVTLEELRKVLGDVETDKGLEPGSIPKSPGMKYTHYAPKAPMAIIRGDEAKVRGKILELASKDRDRGLKVGILTVDEDKDSYPGYSVISIGSRRDSAQAAHNLFNALREFDKLEVDTIYAEAISEEYLGLAVMNRMKKAAGFNIIEV</sequence>
<comment type="catalytic activity">
    <reaction evidence="12 13">
        <text>L-threonine + hydrogencarbonate + ATP = L-threonylcarbamoyladenylate + diphosphate + H2O</text>
        <dbReference type="Rhea" id="RHEA:36407"/>
        <dbReference type="ChEBI" id="CHEBI:15377"/>
        <dbReference type="ChEBI" id="CHEBI:17544"/>
        <dbReference type="ChEBI" id="CHEBI:30616"/>
        <dbReference type="ChEBI" id="CHEBI:33019"/>
        <dbReference type="ChEBI" id="CHEBI:57926"/>
        <dbReference type="ChEBI" id="CHEBI:73682"/>
        <dbReference type="EC" id="2.7.7.87"/>
    </reaction>
</comment>
<evidence type="ECO:0000256" key="13">
    <source>
        <dbReference type="PIRNR" id="PIRNR004930"/>
    </source>
</evidence>
<dbReference type="PROSITE" id="PS51163">
    <property type="entry name" value="YRDC"/>
    <property type="match status" value="1"/>
</dbReference>
<dbReference type="InterPro" id="IPR038385">
    <property type="entry name" value="Sua5/YwlC_C"/>
</dbReference>
<dbReference type="InterPro" id="IPR017945">
    <property type="entry name" value="DHBP_synth_RibB-like_a/b_dom"/>
</dbReference>
<evidence type="ECO:0000256" key="9">
    <source>
        <dbReference type="ARBA" id="ARBA00022741"/>
    </source>
</evidence>
<comment type="caution">
    <text evidence="15">The sequence shown here is derived from an EMBL/GenBank/DDBJ whole genome shotgun (WGS) entry which is preliminary data.</text>
</comment>
<dbReference type="Proteomes" id="UP001651880">
    <property type="component" value="Unassembled WGS sequence"/>
</dbReference>
<dbReference type="PANTHER" id="PTHR17490">
    <property type="entry name" value="SUA5"/>
    <property type="match status" value="1"/>
</dbReference>
<evidence type="ECO:0000256" key="10">
    <source>
        <dbReference type="ARBA" id="ARBA00022840"/>
    </source>
</evidence>
<keyword evidence="10 13" id="KW-0067">ATP-binding</keyword>
<dbReference type="InterPro" id="IPR005145">
    <property type="entry name" value="Sua5_C"/>
</dbReference>
<keyword evidence="5 13" id="KW-0963">Cytoplasm</keyword>
<comment type="similarity">
    <text evidence="2 13">Belongs to the SUA5 family.</text>
</comment>
<feature type="domain" description="YrdC-like" evidence="14">
    <location>
        <begin position="15"/>
        <end position="202"/>
    </location>
</feature>
<evidence type="ECO:0000256" key="2">
    <source>
        <dbReference type="ARBA" id="ARBA00007663"/>
    </source>
</evidence>
<dbReference type="NCBIfam" id="TIGR00057">
    <property type="entry name" value="L-threonylcarbamoyladenylate synthase"/>
    <property type="match status" value="1"/>
</dbReference>
<evidence type="ECO:0000256" key="12">
    <source>
        <dbReference type="ARBA" id="ARBA00048366"/>
    </source>
</evidence>
<evidence type="ECO:0000256" key="7">
    <source>
        <dbReference type="ARBA" id="ARBA00022694"/>
    </source>
</evidence>
<gene>
    <name evidence="15" type="ORF">LJD61_02975</name>
</gene>
<dbReference type="PANTHER" id="PTHR17490:SF16">
    <property type="entry name" value="THREONYLCARBAMOYL-AMP SYNTHASE"/>
    <property type="match status" value="1"/>
</dbReference>
<organism evidence="15 16">
    <name type="scientific">Lutispora saccharofermentans</name>
    <dbReference type="NCBI Taxonomy" id="3024236"/>
    <lineage>
        <taxon>Bacteria</taxon>
        <taxon>Bacillati</taxon>
        <taxon>Bacillota</taxon>
        <taxon>Clostridia</taxon>
        <taxon>Lutisporales</taxon>
        <taxon>Lutisporaceae</taxon>
        <taxon>Lutispora</taxon>
    </lineage>
</organism>
<keyword evidence="7 13" id="KW-0819">tRNA processing</keyword>
<dbReference type="Pfam" id="PF01300">
    <property type="entry name" value="Sua5_yciO_yrdC"/>
    <property type="match status" value="1"/>
</dbReference>
<evidence type="ECO:0000256" key="4">
    <source>
        <dbReference type="ARBA" id="ARBA00015492"/>
    </source>
</evidence>
<dbReference type="Gene3D" id="3.90.870.10">
    <property type="entry name" value="DHBP synthase"/>
    <property type="match status" value="1"/>
</dbReference>
<dbReference type="InterPro" id="IPR006070">
    <property type="entry name" value="Sua5-like_dom"/>
</dbReference>
<protein>
    <recommendedName>
        <fullName evidence="4 13">Threonylcarbamoyl-AMP synthase</fullName>
        <shortName evidence="13">TC-AMP synthase</shortName>
        <ecNumber evidence="3 13">2.7.7.87</ecNumber>
    </recommendedName>
    <alternativeName>
        <fullName evidence="11 13">L-threonylcarbamoyladenylate synthase</fullName>
    </alternativeName>
</protein>
<reference evidence="15 16" key="1">
    <citation type="submission" date="2021-10" db="EMBL/GenBank/DDBJ databases">
        <title>Lutispora strain m25 sp. nov., a thermophilic, non-spore-forming bacterium isolated from a lab-scale methanogenic bioreactor digesting anaerobic sludge.</title>
        <authorList>
            <person name="El Houari A."/>
            <person name="Mcdonald J."/>
        </authorList>
    </citation>
    <scope>NUCLEOTIDE SEQUENCE [LARGE SCALE GENOMIC DNA]</scope>
    <source>
        <strain evidence="16">m25</strain>
    </source>
</reference>
<evidence type="ECO:0000313" key="16">
    <source>
        <dbReference type="Proteomes" id="UP001651880"/>
    </source>
</evidence>
<comment type="function">
    <text evidence="13">Required for the formation of a threonylcarbamoyl group on adenosine at position 37 (t(6)A37) in tRNAs that read codons beginning with adenine.</text>
</comment>
<dbReference type="SUPFAM" id="SSF55821">
    <property type="entry name" value="YrdC/RibB"/>
    <property type="match status" value="1"/>
</dbReference>
<dbReference type="InterPro" id="IPR010923">
    <property type="entry name" value="T(6)A37_SUA5"/>
</dbReference>
<evidence type="ECO:0000259" key="14">
    <source>
        <dbReference type="PROSITE" id="PS51163"/>
    </source>
</evidence>
<dbReference type="RefSeq" id="WP_255226034.1">
    <property type="nucleotide sequence ID" value="NZ_JAJEKE010000002.1"/>
</dbReference>
<name>A0ABT1NB83_9FIRM</name>
<evidence type="ECO:0000256" key="8">
    <source>
        <dbReference type="ARBA" id="ARBA00022695"/>
    </source>
</evidence>
<accession>A0ABT1NB83</accession>
<evidence type="ECO:0000256" key="3">
    <source>
        <dbReference type="ARBA" id="ARBA00012584"/>
    </source>
</evidence>
<dbReference type="EMBL" id="JAJEKE010000002">
    <property type="protein sequence ID" value="MCQ1528512.1"/>
    <property type="molecule type" value="Genomic_DNA"/>
</dbReference>
<dbReference type="PIRSF" id="PIRSF004930">
    <property type="entry name" value="Tln_factor_SUA5"/>
    <property type="match status" value="1"/>
</dbReference>
<evidence type="ECO:0000256" key="5">
    <source>
        <dbReference type="ARBA" id="ARBA00022490"/>
    </source>
</evidence>
<evidence type="ECO:0000256" key="6">
    <source>
        <dbReference type="ARBA" id="ARBA00022679"/>
    </source>
</evidence>
<keyword evidence="8 13" id="KW-0548">Nucleotidyltransferase</keyword>
<dbReference type="EC" id="2.7.7.87" evidence="3 13"/>
<evidence type="ECO:0000256" key="11">
    <source>
        <dbReference type="ARBA" id="ARBA00029774"/>
    </source>
</evidence>
<proteinExistence type="inferred from homology"/>
<comment type="subcellular location">
    <subcellularLocation>
        <location evidence="1 13">Cytoplasm</location>
    </subcellularLocation>
</comment>
<keyword evidence="16" id="KW-1185">Reference proteome</keyword>
<dbReference type="Gene3D" id="3.40.50.11030">
    <property type="entry name" value="Threonylcarbamoyl-AMP synthase, C-terminal domain"/>
    <property type="match status" value="1"/>
</dbReference>
<keyword evidence="6 13" id="KW-0808">Transferase</keyword>
<evidence type="ECO:0000313" key="15">
    <source>
        <dbReference type="EMBL" id="MCQ1528512.1"/>
    </source>
</evidence>